<keyword evidence="2" id="KW-1185">Reference proteome</keyword>
<proteinExistence type="predicted"/>
<organism evidence="1 2">
    <name type="scientific">Smallanthus sonchifolius</name>
    <dbReference type="NCBI Taxonomy" id="185202"/>
    <lineage>
        <taxon>Eukaryota</taxon>
        <taxon>Viridiplantae</taxon>
        <taxon>Streptophyta</taxon>
        <taxon>Embryophyta</taxon>
        <taxon>Tracheophyta</taxon>
        <taxon>Spermatophyta</taxon>
        <taxon>Magnoliopsida</taxon>
        <taxon>eudicotyledons</taxon>
        <taxon>Gunneridae</taxon>
        <taxon>Pentapetalae</taxon>
        <taxon>asterids</taxon>
        <taxon>campanulids</taxon>
        <taxon>Asterales</taxon>
        <taxon>Asteraceae</taxon>
        <taxon>Asteroideae</taxon>
        <taxon>Heliantheae alliance</taxon>
        <taxon>Millerieae</taxon>
        <taxon>Smallanthus</taxon>
    </lineage>
</organism>
<gene>
    <name evidence="1" type="ORF">L1987_15356</name>
</gene>
<evidence type="ECO:0000313" key="1">
    <source>
        <dbReference type="EMBL" id="KAI3815677.1"/>
    </source>
</evidence>
<sequence length="361" mass="41560">MVSRANQGSKWPNDRILSYSQKGEGRHRKLGFGYGLVHYILFCFKVKSSDQDKVIRFNKKNSDQVKVIRFKRKSTDQEIERGHQDKVEHPRSLRKQNRGGQIIQVDGKKMNTRDLCVSKTDGVIGANFRYFHDKTHAQRLLRVEHSEHFHKFLKSGRIECFCEDVSGLLVGFDFNDLDMFLFDTVTDEMVFDLNVFGFRVLNEIFGDVRNCNVVTEDRGFMKGDAIIKHLMVYPTDLGTTKGCSNVFSFCCGLRNGGLFLTLLGHESIFKKLATPRSDLRAKISLKAYTQAHCKHNVSSASSEIHERSYHGAIEVLINAFAIHIRRHRMLNFHGSFEWMGLSHFELGQNLFNIFLLVNRNS</sequence>
<dbReference type="EMBL" id="CM042022">
    <property type="protein sequence ID" value="KAI3815677.1"/>
    <property type="molecule type" value="Genomic_DNA"/>
</dbReference>
<accession>A0ACB9J5Q0</accession>
<reference evidence="1 2" key="2">
    <citation type="journal article" date="2022" name="Mol. Ecol. Resour.">
        <title>The genomes of chicory, endive, great burdock and yacon provide insights into Asteraceae paleo-polyploidization history and plant inulin production.</title>
        <authorList>
            <person name="Fan W."/>
            <person name="Wang S."/>
            <person name="Wang H."/>
            <person name="Wang A."/>
            <person name="Jiang F."/>
            <person name="Liu H."/>
            <person name="Zhao H."/>
            <person name="Xu D."/>
            <person name="Zhang Y."/>
        </authorList>
    </citation>
    <scope>NUCLEOTIDE SEQUENCE [LARGE SCALE GENOMIC DNA]</scope>
    <source>
        <strain evidence="2">cv. Yunnan</strain>
        <tissue evidence="1">Leaves</tissue>
    </source>
</reference>
<comment type="caution">
    <text evidence="1">The sequence shown here is derived from an EMBL/GenBank/DDBJ whole genome shotgun (WGS) entry which is preliminary data.</text>
</comment>
<name>A0ACB9J5Q0_9ASTR</name>
<dbReference type="Proteomes" id="UP001056120">
    <property type="component" value="Linkage Group LG05"/>
</dbReference>
<reference evidence="2" key="1">
    <citation type="journal article" date="2022" name="Mol. Ecol. Resour.">
        <title>The genomes of chicory, endive, great burdock and yacon provide insights into Asteraceae palaeo-polyploidization history and plant inulin production.</title>
        <authorList>
            <person name="Fan W."/>
            <person name="Wang S."/>
            <person name="Wang H."/>
            <person name="Wang A."/>
            <person name="Jiang F."/>
            <person name="Liu H."/>
            <person name="Zhao H."/>
            <person name="Xu D."/>
            <person name="Zhang Y."/>
        </authorList>
    </citation>
    <scope>NUCLEOTIDE SEQUENCE [LARGE SCALE GENOMIC DNA]</scope>
    <source>
        <strain evidence="2">cv. Yunnan</strain>
    </source>
</reference>
<evidence type="ECO:0000313" key="2">
    <source>
        <dbReference type="Proteomes" id="UP001056120"/>
    </source>
</evidence>
<protein>
    <submittedName>
        <fullName evidence="1">Uncharacterized protein</fullName>
    </submittedName>
</protein>